<evidence type="ECO:0000256" key="8">
    <source>
        <dbReference type="PROSITE-ProRule" id="PRU01360"/>
    </source>
</evidence>
<keyword evidence="2 8" id="KW-0813">Transport</keyword>
<dbReference type="PROSITE" id="PS52016">
    <property type="entry name" value="TONB_DEPENDENT_REC_3"/>
    <property type="match status" value="1"/>
</dbReference>
<accession>A0A3N4MMN5</accession>
<protein>
    <submittedName>
        <fullName evidence="13">TonB-dependent receptor</fullName>
    </submittedName>
</protein>
<keyword evidence="4 8" id="KW-0812">Transmembrane</keyword>
<evidence type="ECO:0000256" key="1">
    <source>
        <dbReference type="ARBA" id="ARBA00004571"/>
    </source>
</evidence>
<dbReference type="InterPro" id="IPR036942">
    <property type="entry name" value="Beta-barrel_TonB_sf"/>
</dbReference>
<organism evidence="13 14">
    <name type="scientific">Chitinophaga barathri</name>
    <dbReference type="NCBI Taxonomy" id="1647451"/>
    <lineage>
        <taxon>Bacteria</taxon>
        <taxon>Pseudomonadati</taxon>
        <taxon>Bacteroidota</taxon>
        <taxon>Chitinophagia</taxon>
        <taxon>Chitinophagales</taxon>
        <taxon>Chitinophagaceae</taxon>
        <taxon>Chitinophaga</taxon>
    </lineage>
</organism>
<sequence length="997" mass="107558">MMQSFFALLVCGQCSILPASAHARITPPGNEVSFRQTVKGTIKDAASGKPLSGATIGVKGASQTTSSDDNGAFTINVPDNATALMVSYVGYVTQEVPIAGKTTVDVMMQTLSTDLNQVVVVGYGTQSRKDVTGATKTLKSAEFNKGIINAPQELLQGKMAGVNVTSASGEPGGMLGITVRGPGGVRTSNTPLFVVDGLPLDNSSTGGGDPLNFLNPQDIESIDVLKDASATAIYGARGANGVILITTRKGKAGASTLGFSAGIGFSTIARALPVYSASEFRKQVVNVGGILDDQGGDTDWQKEITRTAVTQNYNLNLSGGADKLTYYASFGMQKQQGILKNNDMNRYSGRFNATQKFWDDALIIEANLGVANTKNERPPIGGMIGDAIANNPTYPAYDANGNPAKYQNLSNPLVTLELEDDITTINRVTGNISPSLRIIKGLVYKLNFGIDNSTSTRDIVSRPNAVPLRDGRLETWNTYNRNTLIENYLTYNFDKGAHTFSALAGYSYQKFFQQGRNTSINKFPITPIDPIYNPGLGQELTLAANRPGGFALENELQSFFGRLNYAYDDRYLLTVNFRADGSTKFGENNKYGYFPSFSAGWRVSEEKWMKGSPFSNLKLRAGWGITGNQEIPSKITQALYNTTLSAGSSYPLYPTGPYPGGTAFVRLANPDIQWETSNQTNVGIDFGFMGGALTGSIDAFSKTTGNMLVKVNVADPIQPSNEVWTNVKDAKVINRGLEADLEYNYKSGRNLNFNVGGNITLLKNELKNSPYSVITTGSASGSGLTSATINGYVNGESLGTFYLREWTGFDKDGLSTYRDTDGDGTISDKDRIAAGTALPTVMYSFHASVAYKGFDLLANFNGVGGNKIYDNTANANFYKLRLSKSVNTTPEAIKYAEESVNNAAPVSTRYLKDGAYLRLNNVTLGYNFNTRALGISKYASMLRLSVTGQNLFVITKYNGYDPEVNTDRTVEGVNSYGVDWLSYPKAKSIIFNLNVSF</sequence>
<dbReference type="InterPro" id="IPR023997">
    <property type="entry name" value="TonB-dep_OMP_SusC/RagA_CS"/>
</dbReference>
<dbReference type="NCBIfam" id="TIGR04056">
    <property type="entry name" value="OMP_RagA_SusC"/>
    <property type="match status" value="1"/>
</dbReference>
<proteinExistence type="inferred from homology"/>
<evidence type="ECO:0000259" key="12">
    <source>
        <dbReference type="Pfam" id="PF07715"/>
    </source>
</evidence>
<evidence type="ECO:0000256" key="4">
    <source>
        <dbReference type="ARBA" id="ARBA00022692"/>
    </source>
</evidence>
<keyword evidence="7 8" id="KW-0998">Cell outer membrane</keyword>
<dbReference type="GO" id="GO:0009279">
    <property type="term" value="C:cell outer membrane"/>
    <property type="evidence" value="ECO:0007669"/>
    <property type="project" value="UniProtKB-SubCell"/>
</dbReference>
<dbReference type="SUPFAM" id="SSF49464">
    <property type="entry name" value="Carboxypeptidase regulatory domain-like"/>
    <property type="match status" value="1"/>
</dbReference>
<dbReference type="AlphaFoldDB" id="A0A3N4MMN5"/>
<dbReference type="Pfam" id="PF00593">
    <property type="entry name" value="TonB_dep_Rec_b-barrel"/>
    <property type="match status" value="1"/>
</dbReference>
<evidence type="ECO:0000256" key="9">
    <source>
        <dbReference type="RuleBase" id="RU003357"/>
    </source>
</evidence>
<comment type="caution">
    <text evidence="13">The sequence shown here is derived from an EMBL/GenBank/DDBJ whole genome shotgun (WGS) entry which is preliminary data.</text>
</comment>
<feature type="domain" description="TonB-dependent receptor plug" evidence="12">
    <location>
        <begin position="128"/>
        <end position="242"/>
    </location>
</feature>
<comment type="subcellular location">
    <subcellularLocation>
        <location evidence="1 8">Cell outer membrane</location>
        <topology evidence="1 8">Multi-pass membrane protein</topology>
    </subcellularLocation>
</comment>
<evidence type="ECO:0000256" key="5">
    <source>
        <dbReference type="ARBA" id="ARBA00023077"/>
    </source>
</evidence>
<dbReference type="InterPro" id="IPR000531">
    <property type="entry name" value="Beta-barrel_TonB"/>
</dbReference>
<evidence type="ECO:0000256" key="7">
    <source>
        <dbReference type="ARBA" id="ARBA00023237"/>
    </source>
</evidence>
<evidence type="ECO:0000256" key="3">
    <source>
        <dbReference type="ARBA" id="ARBA00022452"/>
    </source>
</evidence>
<dbReference type="Pfam" id="PF07715">
    <property type="entry name" value="Plug"/>
    <property type="match status" value="1"/>
</dbReference>
<dbReference type="Proteomes" id="UP000279089">
    <property type="component" value="Unassembled WGS sequence"/>
</dbReference>
<dbReference type="InterPro" id="IPR037066">
    <property type="entry name" value="Plug_dom_sf"/>
</dbReference>
<evidence type="ECO:0000313" key="13">
    <source>
        <dbReference type="EMBL" id="RPD43326.1"/>
    </source>
</evidence>
<dbReference type="SUPFAM" id="SSF56935">
    <property type="entry name" value="Porins"/>
    <property type="match status" value="1"/>
</dbReference>
<keyword evidence="10" id="KW-0732">Signal</keyword>
<evidence type="ECO:0000313" key="14">
    <source>
        <dbReference type="Proteomes" id="UP000279089"/>
    </source>
</evidence>
<evidence type="ECO:0000256" key="10">
    <source>
        <dbReference type="SAM" id="SignalP"/>
    </source>
</evidence>
<keyword evidence="6 8" id="KW-0472">Membrane</keyword>
<dbReference type="InterPro" id="IPR008969">
    <property type="entry name" value="CarboxyPept-like_regulatory"/>
</dbReference>
<dbReference type="InterPro" id="IPR012910">
    <property type="entry name" value="Plug_dom"/>
</dbReference>
<evidence type="ECO:0000256" key="6">
    <source>
        <dbReference type="ARBA" id="ARBA00023136"/>
    </source>
</evidence>
<evidence type="ECO:0000256" key="2">
    <source>
        <dbReference type="ARBA" id="ARBA00022448"/>
    </source>
</evidence>
<keyword evidence="13" id="KW-0675">Receptor</keyword>
<dbReference type="Gene3D" id="2.40.170.20">
    <property type="entry name" value="TonB-dependent receptor, beta-barrel domain"/>
    <property type="match status" value="1"/>
</dbReference>
<feature type="domain" description="TonB-dependent receptor-like beta-barrel" evidence="11">
    <location>
        <begin position="407"/>
        <end position="951"/>
    </location>
</feature>
<dbReference type="Gene3D" id="2.60.40.1120">
    <property type="entry name" value="Carboxypeptidase-like, regulatory domain"/>
    <property type="match status" value="1"/>
</dbReference>
<dbReference type="Gene3D" id="2.170.130.10">
    <property type="entry name" value="TonB-dependent receptor, plug domain"/>
    <property type="match status" value="1"/>
</dbReference>
<evidence type="ECO:0000259" key="11">
    <source>
        <dbReference type="Pfam" id="PF00593"/>
    </source>
</evidence>
<dbReference type="Pfam" id="PF13715">
    <property type="entry name" value="CarbopepD_reg_2"/>
    <property type="match status" value="1"/>
</dbReference>
<dbReference type="NCBIfam" id="TIGR04057">
    <property type="entry name" value="SusC_RagA_signa"/>
    <property type="match status" value="1"/>
</dbReference>
<reference evidence="14" key="1">
    <citation type="submission" date="2018-11" db="EMBL/GenBank/DDBJ databases">
        <title>Chitinophaga lutea sp.nov., isolate from arsenic contaminated soil.</title>
        <authorList>
            <person name="Zong Y."/>
        </authorList>
    </citation>
    <scope>NUCLEOTIDE SEQUENCE [LARGE SCALE GENOMIC DNA]</scope>
    <source>
        <strain evidence="14">YLT18</strain>
    </source>
</reference>
<keyword evidence="5 9" id="KW-0798">TonB box</keyword>
<feature type="signal peptide" evidence="10">
    <location>
        <begin position="1"/>
        <end position="23"/>
    </location>
</feature>
<dbReference type="OrthoDB" id="9768177at2"/>
<dbReference type="InterPro" id="IPR039426">
    <property type="entry name" value="TonB-dep_rcpt-like"/>
</dbReference>
<keyword evidence="3 8" id="KW-1134">Transmembrane beta strand</keyword>
<dbReference type="EMBL" id="RMBX01000001">
    <property type="protein sequence ID" value="RPD43326.1"/>
    <property type="molecule type" value="Genomic_DNA"/>
</dbReference>
<dbReference type="InterPro" id="IPR023996">
    <property type="entry name" value="TonB-dep_OMP_SusC/RagA"/>
</dbReference>
<comment type="similarity">
    <text evidence="8 9">Belongs to the TonB-dependent receptor family.</text>
</comment>
<feature type="chain" id="PRO_5018213656" evidence="10">
    <location>
        <begin position="24"/>
        <end position="997"/>
    </location>
</feature>
<gene>
    <name evidence="13" type="ORF">EG028_01085</name>
</gene>
<keyword evidence="14" id="KW-1185">Reference proteome</keyword>
<name>A0A3N4MMN5_9BACT</name>